<gene>
    <name evidence="4" type="ORF">GOODEAATRI_024750</name>
</gene>
<feature type="region of interest" description="Disordered" evidence="2">
    <location>
        <begin position="194"/>
        <end position="214"/>
    </location>
</feature>
<comment type="caution">
    <text evidence="4">The sequence shown here is derived from an EMBL/GenBank/DDBJ whole genome shotgun (WGS) entry which is preliminary data.</text>
</comment>
<keyword evidence="1" id="KW-0862">Zinc</keyword>
<accession>A0ABV0Q0R6</accession>
<dbReference type="PANTHER" id="PTHR22979">
    <property type="entry name" value="ZINC FINGER PROTEIN-RELATED"/>
    <property type="match status" value="1"/>
</dbReference>
<dbReference type="Proteomes" id="UP001476798">
    <property type="component" value="Unassembled WGS sequence"/>
</dbReference>
<keyword evidence="5" id="KW-1185">Reference proteome</keyword>
<feature type="domain" description="C2H2-type" evidence="3">
    <location>
        <begin position="272"/>
        <end position="300"/>
    </location>
</feature>
<proteinExistence type="predicted"/>
<dbReference type="InterPro" id="IPR013087">
    <property type="entry name" value="Znf_C2H2_type"/>
</dbReference>
<feature type="non-terminal residue" evidence="4">
    <location>
        <position position="1"/>
    </location>
</feature>
<dbReference type="SMART" id="SM00355">
    <property type="entry name" value="ZnF_C2H2"/>
    <property type="match status" value="2"/>
</dbReference>
<dbReference type="PANTHER" id="PTHR22979:SF2">
    <property type="entry name" value="ZINC FINGER PROTEIN 512"/>
    <property type="match status" value="1"/>
</dbReference>
<organism evidence="4 5">
    <name type="scientific">Goodea atripinnis</name>
    <dbReference type="NCBI Taxonomy" id="208336"/>
    <lineage>
        <taxon>Eukaryota</taxon>
        <taxon>Metazoa</taxon>
        <taxon>Chordata</taxon>
        <taxon>Craniata</taxon>
        <taxon>Vertebrata</taxon>
        <taxon>Euteleostomi</taxon>
        <taxon>Actinopterygii</taxon>
        <taxon>Neopterygii</taxon>
        <taxon>Teleostei</taxon>
        <taxon>Neoteleostei</taxon>
        <taxon>Acanthomorphata</taxon>
        <taxon>Ovalentaria</taxon>
        <taxon>Atherinomorphae</taxon>
        <taxon>Cyprinodontiformes</taxon>
        <taxon>Goodeidae</taxon>
        <taxon>Goodea</taxon>
    </lineage>
</organism>
<feature type="compositionally biased region" description="Basic and acidic residues" evidence="2">
    <location>
        <begin position="307"/>
        <end position="316"/>
    </location>
</feature>
<dbReference type="SUPFAM" id="SSF57667">
    <property type="entry name" value="beta-beta-alpha zinc fingers"/>
    <property type="match status" value="2"/>
</dbReference>
<keyword evidence="1" id="KW-0479">Metal-binding</keyword>
<feature type="region of interest" description="Disordered" evidence="2">
    <location>
        <begin position="294"/>
        <end position="326"/>
    </location>
</feature>
<dbReference type="PROSITE" id="PS50157">
    <property type="entry name" value="ZINC_FINGER_C2H2_2"/>
    <property type="match status" value="1"/>
</dbReference>
<dbReference type="PROSITE" id="PS00028">
    <property type="entry name" value="ZINC_FINGER_C2H2_1"/>
    <property type="match status" value="1"/>
</dbReference>
<name>A0ABV0Q0R6_9TELE</name>
<evidence type="ECO:0000256" key="2">
    <source>
        <dbReference type="SAM" id="MobiDB-lite"/>
    </source>
</evidence>
<dbReference type="Gene3D" id="3.30.160.60">
    <property type="entry name" value="Classic Zinc Finger"/>
    <property type="match status" value="1"/>
</dbReference>
<dbReference type="InterPro" id="IPR052274">
    <property type="entry name" value="Krueppel_C2H2_Zn-finger"/>
</dbReference>
<evidence type="ECO:0000313" key="5">
    <source>
        <dbReference type="Proteomes" id="UP001476798"/>
    </source>
</evidence>
<keyword evidence="1" id="KW-0863">Zinc-finger</keyword>
<reference evidence="4 5" key="1">
    <citation type="submission" date="2021-06" db="EMBL/GenBank/DDBJ databases">
        <authorList>
            <person name="Palmer J.M."/>
        </authorList>
    </citation>
    <scope>NUCLEOTIDE SEQUENCE [LARGE SCALE GENOMIC DNA]</scope>
    <source>
        <strain evidence="4 5">GA_2019</strain>
        <tissue evidence="4">Muscle</tissue>
    </source>
</reference>
<dbReference type="InterPro" id="IPR036236">
    <property type="entry name" value="Znf_C2H2_sf"/>
</dbReference>
<evidence type="ECO:0000313" key="4">
    <source>
        <dbReference type="EMBL" id="MEQ2189380.1"/>
    </source>
</evidence>
<protein>
    <recommendedName>
        <fullName evidence="3">C2H2-type domain-containing protein</fullName>
    </recommendedName>
</protein>
<evidence type="ECO:0000256" key="1">
    <source>
        <dbReference type="PROSITE-ProRule" id="PRU00042"/>
    </source>
</evidence>
<evidence type="ECO:0000259" key="3">
    <source>
        <dbReference type="PROSITE" id="PS50157"/>
    </source>
</evidence>
<sequence length="373" mass="41248">TLRHVLHPSNAAADAGLICSLQQEEGVPLNTRIQWLQFLCLWVRSADFFCGGIGSPSMEPAHIGGDMSPLYVPRKRKPVQSHVRGTAPCPGSEVLKPGLLVEKNPRTRYGALAEMWRDAQVKSRRGCLTEIDPILDQNGPGSRAKSKVLHQDGEWAEIKARFEPGMVEGIQEEKEPPQDRSKGGEMAKVRMNKAGGTQAGSEETFGDLPSADDAKGLDDRAIKDKLRKILKRLGKLKCSKQGCTAAFTSIMGYVYHMKKCGKEESELEKLLLNCSHCGKTYKSKAGLEYHLKSEHAPTPQNTEEDEALKAQREANPERTPSGRVQRASAQVANFHLAEIANNELPKDWPKRKFQSDLVPDDKKAGEVFFLPSI</sequence>
<dbReference type="EMBL" id="JAHRIO010092775">
    <property type="protein sequence ID" value="MEQ2189380.1"/>
    <property type="molecule type" value="Genomic_DNA"/>
</dbReference>